<accession>A0AAW2U1Z4</accession>
<comment type="caution">
    <text evidence="5">The sequence shown here is derived from an EMBL/GenBank/DDBJ whole genome shotgun (WGS) entry which is preliminary data.</text>
</comment>
<evidence type="ECO:0000256" key="4">
    <source>
        <dbReference type="ARBA" id="ARBA00022737"/>
    </source>
</evidence>
<dbReference type="PANTHER" id="PTHR32093">
    <property type="entry name" value="LEUCINE-RICH REPEAT EXTENSIN-LIKE PROTEIN 3-RELATED"/>
    <property type="match status" value="1"/>
</dbReference>
<dbReference type="Pfam" id="PF00560">
    <property type="entry name" value="LRR_1"/>
    <property type="match status" value="2"/>
</dbReference>
<evidence type="ECO:0000313" key="5">
    <source>
        <dbReference type="EMBL" id="KAL0410565.1"/>
    </source>
</evidence>
<dbReference type="EMBL" id="JACGWN010000013">
    <property type="protein sequence ID" value="KAL0410565.1"/>
    <property type="molecule type" value="Genomic_DNA"/>
</dbReference>
<dbReference type="AlphaFoldDB" id="A0AAW2U1Z4"/>
<name>A0AAW2U1Z4_9LAMI</name>
<protein>
    <submittedName>
        <fullName evidence="5">Uncharacterized protein</fullName>
    </submittedName>
</protein>
<keyword evidence="2" id="KW-0964">Secreted</keyword>
<dbReference type="InterPro" id="IPR001611">
    <property type="entry name" value="Leu-rich_rpt"/>
</dbReference>
<keyword evidence="3" id="KW-0732">Signal</keyword>
<dbReference type="InterPro" id="IPR051582">
    <property type="entry name" value="LRR_extensin-like_regulator"/>
</dbReference>
<evidence type="ECO:0000256" key="2">
    <source>
        <dbReference type="ARBA" id="ARBA00022525"/>
    </source>
</evidence>
<dbReference type="PANTHER" id="PTHR32093:SF86">
    <property type="entry name" value="EXTENSIN-LIKE PROTEIN"/>
    <property type="match status" value="1"/>
</dbReference>
<sequence>MGIKEILFLNNQLTGCIPQGVGMWADLQVLDVSSNSLMGHLPDSLSCLSAIEVLNVAHNKLSGELPDLVCSLRRLLNLTVAANFFSGLSQDCDNLFFRNVGFDFSLNCIPGKEMQRPEPDCSAVPGGGLSCLRIPSARPFVCGTLLGAQITTTHDLFGEKQGKFLSDLVRPNRNQSNGKCNTLVMFGQEFSLDIDNYLVQYILVVFSFGMCLEVGSLSGTVQSHSSSLVLTQYQKKRKVL</sequence>
<dbReference type="InterPro" id="IPR032675">
    <property type="entry name" value="LRR_dom_sf"/>
</dbReference>
<keyword evidence="4" id="KW-0677">Repeat</keyword>
<reference evidence="5" key="1">
    <citation type="submission" date="2020-06" db="EMBL/GenBank/DDBJ databases">
        <authorList>
            <person name="Li T."/>
            <person name="Hu X."/>
            <person name="Zhang T."/>
            <person name="Song X."/>
            <person name="Zhang H."/>
            <person name="Dai N."/>
            <person name="Sheng W."/>
            <person name="Hou X."/>
            <person name="Wei L."/>
        </authorList>
    </citation>
    <scope>NUCLEOTIDE SEQUENCE</scope>
    <source>
        <strain evidence="5">KEN1</strain>
        <tissue evidence="5">Leaf</tissue>
    </source>
</reference>
<dbReference type="GO" id="GO:0005576">
    <property type="term" value="C:extracellular region"/>
    <property type="evidence" value="ECO:0007669"/>
    <property type="project" value="UniProtKB-SubCell"/>
</dbReference>
<proteinExistence type="predicted"/>
<dbReference type="SUPFAM" id="SSF52058">
    <property type="entry name" value="L domain-like"/>
    <property type="match status" value="1"/>
</dbReference>
<evidence type="ECO:0000256" key="1">
    <source>
        <dbReference type="ARBA" id="ARBA00004613"/>
    </source>
</evidence>
<organism evidence="5">
    <name type="scientific">Sesamum latifolium</name>
    <dbReference type="NCBI Taxonomy" id="2727402"/>
    <lineage>
        <taxon>Eukaryota</taxon>
        <taxon>Viridiplantae</taxon>
        <taxon>Streptophyta</taxon>
        <taxon>Embryophyta</taxon>
        <taxon>Tracheophyta</taxon>
        <taxon>Spermatophyta</taxon>
        <taxon>Magnoliopsida</taxon>
        <taxon>eudicotyledons</taxon>
        <taxon>Gunneridae</taxon>
        <taxon>Pentapetalae</taxon>
        <taxon>asterids</taxon>
        <taxon>lamiids</taxon>
        <taxon>Lamiales</taxon>
        <taxon>Pedaliaceae</taxon>
        <taxon>Sesamum</taxon>
    </lineage>
</organism>
<dbReference type="Gene3D" id="3.80.10.10">
    <property type="entry name" value="Ribonuclease Inhibitor"/>
    <property type="match status" value="1"/>
</dbReference>
<reference evidence="5" key="2">
    <citation type="journal article" date="2024" name="Plant">
        <title>Genomic evolution and insights into agronomic trait innovations of Sesamum species.</title>
        <authorList>
            <person name="Miao H."/>
            <person name="Wang L."/>
            <person name="Qu L."/>
            <person name="Liu H."/>
            <person name="Sun Y."/>
            <person name="Le M."/>
            <person name="Wang Q."/>
            <person name="Wei S."/>
            <person name="Zheng Y."/>
            <person name="Lin W."/>
            <person name="Duan Y."/>
            <person name="Cao H."/>
            <person name="Xiong S."/>
            <person name="Wang X."/>
            <person name="Wei L."/>
            <person name="Li C."/>
            <person name="Ma Q."/>
            <person name="Ju M."/>
            <person name="Zhao R."/>
            <person name="Li G."/>
            <person name="Mu C."/>
            <person name="Tian Q."/>
            <person name="Mei H."/>
            <person name="Zhang T."/>
            <person name="Gao T."/>
            <person name="Zhang H."/>
        </authorList>
    </citation>
    <scope>NUCLEOTIDE SEQUENCE</scope>
    <source>
        <strain evidence="5">KEN1</strain>
    </source>
</reference>
<comment type="subcellular location">
    <subcellularLocation>
        <location evidence="1">Secreted</location>
    </subcellularLocation>
</comment>
<evidence type="ECO:0000256" key="3">
    <source>
        <dbReference type="ARBA" id="ARBA00022729"/>
    </source>
</evidence>
<gene>
    <name evidence="5" type="ORF">Slati_3646200</name>
</gene>